<dbReference type="AlphaFoldDB" id="A0A137RJQ3"/>
<evidence type="ECO:0008006" key="4">
    <source>
        <dbReference type="Google" id="ProtNLM"/>
    </source>
</evidence>
<gene>
    <name evidence="2" type="ORF">LS48_03070</name>
</gene>
<feature type="chain" id="PRO_5007479884" description="DUF4292 domain-containing protein" evidence="1">
    <location>
        <begin position="17"/>
        <end position="208"/>
    </location>
</feature>
<proteinExistence type="predicted"/>
<reference evidence="2 3" key="2">
    <citation type="journal article" date="2016" name="Int. J. Syst. Evol. Microbiol.">
        <title>Vitellibacter aquimaris sp. nov., a marine bacterium isolated from seawater.</title>
        <authorList>
            <person name="Thevarajoo S."/>
            <person name="Selvaratnam C."/>
            <person name="Goh K.M."/>
            <person name="Hong K.W."/>
            <person name="Chan X.Y."/>
            <person name="Chan K.G."/>
            <person name="Chong C.S."/>
        </authorList>
    </citation>
    <scope>NUCLEOTIDE SEQUENCE [LARGE SCALE GENOMIC DNA]</scope>
    <source>
        <strain evidence="2 3">D-24</strain>
    </source>
</reference>
<keyword evidence="1" id="KW-0732">Signal</keyword>
<accession>A0A137RJQ3</accession>
<dbReference type="PATRIC" id="fig|1548749.3.peg.654"/>
<dbReference type="STRING" id="1548749.LS48_03070"/>
<sequence>MIRFLAISFLAIVTLASCSLKTTEGLRQVHFNKEAVGNPYFSNPEIDYVYKAKIEVYKKNFGGILIIKKTGPESHRVVFTTEFGSKLFDFQFEGDTFTKHFIVDDLDKKFIVNILKDDFRLLVNEKAQVLAVYESENHRIYKTTSGDRFNFYFLEDETEQLQKIVNTTKTKEKVEIDFTSHEGNIADFISIKHKNIKLSINLEKFKNE</sequence>
<evidence type="ECO:0000256" key="1">
    <source>
        <dbReference type="SAM" id="SignalP"/>
    </source>
</evidence>
<name>A0A137RJQ3_9FLAO</name>
<dbReference type="EMBL" id="JRWG01000002">
    <property type="protein sequence ID" value="KXO00412.1"/>
    <property type="molecule type" value="Genomic_DNA"/>
</dbReference>
<keyword evidence="3" id="KW-1185">Reference proteome</keyword>
<organism evidence="2 3">
    <name type="scientific">Aequorivita aquimaris</name>
    <dbReference type="NCBI Taxonomy" id="1548749"/>
    <lineage>
        <taxon>Bacteria</taxon>
        <taxon>Pseudomonadati</taxon>
        <taxon>Bacteroidota</taxon>
        <taxon>Flavobacteriia</taxon>
        <taxon>Flavobacteriales</taxon>
        <taxon>Flavobacteriaceae</taxon>
        <taxon>Aequorivita</taxon>
    </lineage>
</organism>
<dbReference type="RefSeq" id="WP_062619893.1">
    <property type="nucleotide sequence ID" value="NZ_JRWG01000002.1"/>
</dbReference>
<evidence type="ECO:0000313" key="2">
    <source>
        <dbReference type="EMBL" id="KXO00412.1"/>
    </source>
</evidence>
<evidence type="ECO:0000313" key="3">
    <source>
        <dbReference type="Proteomes" id="UP000070138"/>
    </source>
</evidence>
<protein>
    <recommendedName>
        <fullName evidence="4">DUF4292 domain-containing protein</fullName>
    </recommendedName>
</protein>
<comment type="caution">
    <text evidence="2">The sequence shown here is derived from an EMBL/GenBank/DDBJ whole genome shotgun (WGS) entry which is preliminary data.</text>
</comment>
<dbReference type="OrthoDB" id="1043955at2"/>
<dbReference type="PROSITE" id="PS51257">
    <property type="entry name" value="PROKAR_LIPOPROTEIN"/>
    <property type="match status" value="1"/>
</dbReference>
<feature type="signal peptide" evidence="1">
    <location>
        <begin position="1"/>
        <end position="16"/>
    </location>
</feature>
<reference evidence="3" key="1">
    <citation type="submission" date="2014-10" db="EMBL/GenBank/DDBJ databases">
        <title>Genome sequencing of Vitellibacter sp. D-24.</title>
        <authorList>
            <person name="Thevarajoo S."/>
            <person name="Selvaratnam C."/>
            <person name="Goh K.M."/>
            <person name="Chong C.S."/>
        </authorList>
    </citation>
    <scope>NUCLEOTIDE SEQUENCE [LARGE SCALE GENOMIC DNA]</scope>
    <source>
        <strain evidence="3">D-24</strain>
    </source>
</reference>
<dbReference type="Proteomes" id="UP000070138">
    <property type="component" value="Unassembled WGS sequence"/>
</dbReference>